<dbReference type="EMBL" id="SRLO01000776">
    <property type="protein sequence ID" value="TNN46735.1"/>
    <property type="molecule type" value="Genomic_DNA"/>
</dbReference>
<sequence>MAEAPLVAAAQAGVICCLQGRHLAEASSSNLPGLHRVHPQQTQSHKATRKPSSSRLQCITTAPNLIELDKSIVT</sequence>
<evidence type="ECO:0000313" key="3">
    <source>
        <dbReference type="Proteomes" id="UP000314294"/>
    </source>
</evidence>
<keyword evidence="3" id="KW-1185">Reference proteome</keyword>
<comment type="caution">
    <text evidence="2">The sequence shown here is derived from an EMBL/GenBank/DDBJ whole genome shotgun (WGS) entry which is preliminary data.</text>
</comment>
<organism evidence="2 3">
    <name type="scientific">Liparis tanakae</name>
    <name type="common">Tanaka's snailfish</name>
    <dbReference type="NCBI Taxonomy" id="230148"/>
    <lineage>
        <taxon>Eukaryota</taxon>
        <taxon>Metazoa</taxon>
        <taxon>Chordata</taxon>
        <taxon>Craniata</taxon>
        <taxon>Vertebrata</taxon>
        <taxon>Euteleostomi</taxon>
        <taxon>Actinopterygii</taxon>
        <taxon>Neopterygii</taxon>
        <taxon>Teleostei</taxon>
        <taxon>Neoteleostei</taxon>
        <taxon>Acanthomorphata</taxon>
        <taxon>Eupercaria</taxon>
        <taxon>Perciformes</taxon>
        <taxon>Cottioidei</taxon>
        <taxon>Cottales</taxon>
        <taxon>Liparidae</taxon>
        <taxon>Liparis</taxon>
    </lineage>
</organism>
<reference evidence="2 3" key="1">
    <citation type="submission" date="2019-03" db="EMBL/GenBank/DDBJ databases">
        <title>First draft genome of Liparis tanakae, snailfish: a comprehensive survey of snailfish specific genes.</title>
        <authorList>
            <person name="Kim W."/>
            <person name="Song I."/>
            <person name="Jeong J.-H."/>
            <person name="Kim D."/>
            <person name="Kim S."/>
            <person name="Ryu S."/>
            <person name="Song J.Y."/>
            <person name="Lee S.K."/>
        </authorList>
    </citation>
    <scope>NUCLEOTIDE SEQUENCE [LARGE SCALE GENOMIC DNA]</scope>
    <source>
        <tissue evidence="2">Muscle</tissue>
    </source>
</reference>
<dbReference type="AlphaFoldDB" id="A0A4Z2G0U3"/>
<proteinExistence type="predicted"/>
<feature type="region of interest" description="Disordered" evidence="1">
    <location>
        <begin position="30"/>
        <end position="55"/>
    </location>
</feature>
<name>A0A4Z2G0U3_9TELE</name>
<feature type="compositionally biased region" description="Polar residues" evidence="1">
    <location>
        <begin position="39"/>
        <end position="55"/>
    </location>
</feature>
<evidence type="ECO:0000313" key="2">
    <source>
        <dbReference type="EMBL" id="TNN46735.1"/>
    </source>
</evidence>
<gene>
    <name evidence="2" type="ORF">EYF80_043058</name>
</gene>
<dbReference type="Proteomes" id="UP000314294">
    <property type="component" value="Unassembled WGS sequence"/>
</dbReference>
<evidence type="ECO:0000256" key="1">
    <source>
        <dbReference type="SAM" id="MobiDB-lite"/>
    </source>
</evidence>
<protein>
    <submittedName>
        <fullName evidence="2">Uncharacterized protein</fullName>
    </submittedName>
</protein>
<accession>A0A4Z2G0U3</accession>